<dbReference type="OrthoDB" id="9810692at2"/>
<keyword evidence="2" id="KW-1185">Reference proteome</keyword>
<protein>
    <submittedName>
        <fullName evidence="1">Thiamine biosynthesis protein ThiS</fullName>
    </submittedName>
</protein>
<proteinExistence type="predicted"/>
<dbReference type="RefSeq" id="WP_068719444.1">
    <property type="nucleotide sequence ID" value="NZ_LWDV01000010.1"/>
</dbReference>
<dbReference type="AlphaFoldDB" id="A0A1C0A5V9"/>
<dbReference type="InterPro" id="IPR010035">
    <property type="entry name" value="Thi_S"/>
</dbReference>
<dbReference type="CDD" id="cd00565">
    <property type="entry name" value="Ubl_ThiS"/>
    <property type="match status" value="1"/>
</dbReference>
<evidence type="ECO:0000313" key="2">
    <source>
        <dbReference type="Proteomes" id="UP000093514"/>
    </source>
</evidence>
<dbReference type="NCBIfam" id="TIGR01683">
    <property type="entry name" value="thiS"/>
    <property type="match status" value="1"/>
</dbReference>
<sequence length="66" mass="7692">MKIKINGQVETLEQKVKLTEFLECKGLELDRLVIEYNKRVVGREEWEDIILKDQDSLEVLRFVGGG</sequence>
<gene>
    <name evidence="1" type="ORF">U472_14430</name>
</gene>
<dbReference type="SUPFAM" id="SSF54285">
    <property type="entry name" value="MoaD/ThiS"/>
    <property type="match status" value="1"/>
</dbReference>
<dbReference type="PANTHER" id="PTHR34472">
    <property type="entry name" value="SULFUR CARRIER PROTEIN THIS"/>
    <property type="match status" value="1"/>
</dbReference>
<dbReference type="EMBL" id="LWDV01000010">
    <property type="protein sequence ID" value="OCL25532.1"/>
    <property type="molecule type" value="Genomic_DNA"/>
</dbReference>
<dbReference type="InterPro" id="IPR003749">
    <property type="entry name" value="ThiS/MoaD-like"/>
</dbReference>
<evidence type="ECO:0000313" key="1">
    <source>
        <dbReference type="EMBL" id="OCL25532.1"/>
    </source>
</evidence>
<dbReference type="Pfam" id="PF02597">
    <property type="entry name" value="ThiS"/>
    <property type="match status" value="1"/>
</dbReference>
<dbReference type="Gene3D" id="3.10.20.30">
    <property type="match status" value="1"/>
</dbReference>
<dbReference type="InterPro" id="IPR012675">
    <property type="entry name" value="Beta-grasp_dom_sf"/>
</dbReference>
<dbReference type="PANTHER" id="PTHR34472:SF1">
    <property type="entry name" value="SULFUR CARRIER PROTEIN THIS"/>
    <property type="match status" value="1"/>
</dbReference>
<name>A0A1C0A5V9_9FIRM</name>
<organism evidence="1 2">
    <name type="scientific">Orenia metallireducens</name>
    <dbReference type="NCBI Taxonomy" id="1413210"/>
    <lineage>
        <taxon>Bacteria</taxon>
        <taxon>Bacillati</taxon>
        <taxon>Bacillota</taxon>
        <taxon>Clostridia</taxon>
        <taxon>Halanaerobiales</taxon>
        <taxon>Halobacteroidaceae</taxon>
        <taxon>Orenia</taxon>
    </lineage>
</organism>
<dbReference type="InterPro" id="IPR016155">
    <property type="entry name" value="Mopterin_synth/thiamin_S_b"/>
</dbReference>
<dbReference type="Proteomes" id="UP000093514">
    <property type="component" value="Unassembled WGS sequence"/>
</dbReference>
<accession>A0A1C0A5V9</accession>
<reference evidence="1 2" key="2">
    <citation type="submission" date="2016-08" db="EMBL/GenBank/DDBJ databases">
        <title>Orenia metallireducens sp. nov. strain Z6, a Novel Metal-reducing Firmicute from the Deep Subsurface.</title>
        <authorList>
            <person name="Maxim B.I."/>
            <person name="Kenneth K."/>
            <person name="Flynn T.M."/>
            <person name="Oloughlin E.J."/>
            <person name="Locke R.A."/>
            <person name="Weber J.R."/>
            <person name="Egan S.M."/>
            <person name="Mackie R.I."/>
            <person name="Cann I.K."/>
        </authorList>
    </citation>
    <scope>NUCLEOTIDE SEQUENCE [LARGE SCALE GENOMIC DNA]</scope>
    <source>
        <strain evidence="1 2">Z6</strain>
    </source>
</reference>
<reference evidence="2" key="1">
    <citation type="submission" date="2016-07" db="EMBL/GenBank/DDBJ databases">
        <authorList>
            <person name="Florea S."/>
            <person name="Webb J.S."/>
            <person name="Jaromczyk J."/>
            <person name="Schardl C.L."/>
        </authorList>
    </citation>
    <scope>NUCLEOTIDE SEQUENCE [LARGE SCALE GENOMIC DNA]</scope>
    <source>
        <strain evidence="2">Z6</strain>
    </source>
</reference>
<comment type="caution">
    <text evidence="1">The sequence shown here is derived from an EMBL/GenBank/DDBJ whole genome shotgun (WGS) entry which is preliminary data.</text>
</comment>